<reference evidence="1 2" key="1">
    <citation type="journal article" date="2019" name="Sci. Rep.">
        <title>Orb-weaving spider Araneus ventricosus genome elucidates the spidroin gene catalogue.</title>
        <authorList>
            <person name="Kono N."/>
            <person name="Nakamura H."/>
            <person name="Ohtoshi R."/>
            <person name="Moran D.A.P."/>
            <person name="Shinohara A."/>
            <person name="Yoshida Y."/>
            <person name="Fujiwara M."/>
            <person name="Mori M."/>
            <person name="Tomita M."/>
            <person name="Arakawa K."/>
        </authorList>
    </citation>
    <scope>NUCLEOTIDE SEQUENCE [LARGE SCALE GENOMIC DNA]</scope>
</reference>
<dbReference type="GO" id="GO:0005783">
    <property type="term" value="C:endoplasmic reticulum"/>
    <property type="evidence" value="ECO:0007669"/>
    <property type="project" value="TreeGrafter"/>
</dbReference>
<evidence type="ECO:0000313" key="1">
    <source>
        <dbReference type="EMBL" id="GBM17958.1"/>
    </source>
</evidence>
<organism evidence="1 2">
    <name type="scientific">Araneus ventricosus</name>
    <name type="common">Orbweaver spider</name>
    <name type="synonym">Epeira ventricosa</name>
    <dbReference type="NCBI Taxonomy" id="182803"/>
    <lineage>
        <taxon>Eukaryota</taxon>
        <taxon>Metazoa</taxon>
        <taxon>Ecdysozoa</taxon>
        <taxon>Arthropoda</taxon>
        <taxon>Chelicerata</taxon>
        <taxon>Arachnida</taxon>
        <taxon>Araneae</taxon>
        <taxon>Araneomorphae</taxon>
        <taxon>Entelegynae</taxon>
        <taxon>Araneoidea</taxon>
        <taxon>Araneidae</taxon>
        <taxon>Araneus</taxon>
    </lineage>
</organism>
<proteinExistence type="predicted"/>
<dbReference type="PANTHER" id="PTHR19316:SF18">
    <property type="entry name" value="HSP70-BINDING PROTEIN 1"/>
    <property type="match status" value="1"/>
</dbReference>
<dbReference type="PANTHER" id="PTHR19316">
    <property type="entry name" value="PROTEIN FOLDING REGULATOR"/>
    <property type="match status" value="1"/>
</dbReference>
<dbReference type="SUPFAM" id="SSF48371">
    <property type="entry name" value="ARM repeat"/>
    <property type="match status" value="1"/>
</dbReference>
<evidence type="ECO:0000313" key="2">
    <source>
        <dbReference type="Proteomes" id="UP000499080"/>
    </source>
</evidence>
<sequence>MEFLLPLINHVNPEISSAAFSVLTAAMQGNPTVQKYAEDAQVLDYILKALRGVHRRSSTTSLYTLSSYIRNNPVSQLNFFRHNGLNILAGILKSQADSLKSKLKVLELLYDLASEIYMGPRTAYKSKDQLSQLERAFSSGFSNSNLCEIILKYLAYDDIVILEKSILAISSVAENVCSKEFKKLHVIKVIGQLLHKYDPKKAFWLTRHETELRWIIWTELEALYDTVRM</sequence>
<dbReference type="Proteomes" id="UP000499080">
    <property type="component" value="Unassembled WGS sequence"/>
</dbReference>
<dbReference type="GO" id="GO:0000774">
    <property type="term" value="F:adenyl-nucleotide exchange factor activity"/>
    <property type="evidence" value="ECO:0007669"/>
    <property type="project" value="TreeGrafter"/>
</dbReference>
<comment type="caution">
    <text evidence="1">The sequence shown here is derived from an EMBL/GenBank/DDBJ whole genome shotgun (WGS) entry which is preliminary data.</text>
</comment>
<protein>
    <submittedName>
        <fullName evidence="1">Uncharacterized protein</fullName>
    </submittedName>
</protein>
<dbReference type="Gene3D" id="1.25.10.10">
    <property type="entry name" value="Leucine-rich Repeat Variant"/>
    <property type="match status" value="1"/>
</dbReference>
<name>A0A4Y2DQ82_ARAVE</name>
<keyword evidence="2" id="KW-1185">Reference proteome</keyword>
<dbReference type="OrthoDB" id="448649at2759"/>
<gene>
    <name evidence="1" type="ORF">AVEN_111103_1</name>
</gene>
<dbReference type="AlphaFoldDB" id="A0A4Y2DQ82"/>
<dbReference type="InterPro" id="IPR016024">
    <property type="entry name" value="ARM-type_fold"/>
</dbReference>
<accession>A0A4Y2DQ82</accession>
<dbReference type="InterPro" id="IPR011989">
    <property type="entry name" value="ARM-like"/>
</dbReference>
<dbReference type="InterPro" id="IPR050693">
    <property type="entry name" value="Hsp70_NEF-Inhibitors"/>
</dbReference>
<dbReference type="EMBL" id="BGPR01000396">
    <property type="protein sequence ID" value="GBM17958.1"/>
    <property type="molecule type" value="Genomic_DNA"/>
</dbReference>